<proteinExistence type="predicted"/>
<organism evidence="1 2">
    <name type="scientific">Arenimonas maotaiensis</name>
    <dbReference type="NCBI Taxonomy" id="1446479"/>
    <lineage>
        <taxon>Bacteria</taxon>
        <taxon>Pseudomonadati</taxon>
        <taxon>Pseudomonadota</taxon>
        <taxon>Gammaproteobacteria</taxon>
        <taxon>Lysobacterales</taxon>
        <taxon>Lysobacteraceae</taxon>
        <taxon>Arenimonas</taxon>
    </lineage>
</organism>
<accession>A0A917CPL5</accession>
<reference evidence="1" key="1">
    <citation type="journal article" date="2014" name="Int. J. Syst. Evol. Microbiol.">
        <title>Complete genome sequence of Corynebacterium casei LMG S-19264T (=DSM 44701T), isolated from a smear-ripened cheese.</title>
        <authorList>
            <consortium name="US DOE Joint Genome Institute (JGI-PGF)"/>
            <person name="Walter F."/>
            <person name="Albersmeier A."/>
            <person name="Kalinowski J."/>
            <person name="Ruckert C."/>
        </authorList>
    </citation>
    <scope>NUCLEOTIDE SEQUENCE</scope>
    <source>
        <strain evidence="1">CGMCC 1.12726</strain>
    </source>
</reference>
<protein>
    <recommendedName>
        <fullName evidence="3">DUF465 domain-containing protein</fullName>
    </recommendedName>
</protein>
<name>A0A917CPL5_9GAMM</name>
<keyword evidence="2" id="KW-1185">Reference proteome</keyword>
<dbReference type="Pfam" id="PF04325">
    <property type="entry name" value="DUF465"/>
    <property type="match status" value="1"/>
</dbReference>
<dbReference type="AlphaFoldDB" id="A0A917CPL5"/>
<reference evidence="1" key="2">
    <citation type="submission" date="2020-09" db="EMBL/GenBank/DDBJ databases">
        <authorList>
            <person name="Sun Q."/>
            <person name="Zhou Y."/>
        </authorList>
    </citation>
    <scope>NUCLEOTIDE SEQUENCE</scope>
    <source>
        <strain evidence="1">CGMCC 1.12726</strain>
    </source>
</reference>
<dbReference type="Proteomes" id="UP000632858">
    <property type="component" value="Unassembled WGS sequence"/>
</dbReference>
<evidence type="ECO:0008006" key="3">
    <source>
        <dbReference type="Google" id="ProtNLM"/>
    </source>
</evidence>
<comment type="caution">
    <text evidence="1">The sequence shown here is derived from an EMBL/GenBank/DDBJ whole genome shotgun (WGS) entry which is preliminary data.</text>
</comment>
<evidence type="ECO:0000313" key="2">
    <source>
        <dbReference type="Proteomes" id="UP000632858"/>
    </source>
</evidence>
<dbReference type="Gene3D" id="6.10.280.50">
    <property type="match status" value="1"/>
</dbReference>
<dbReference type="InterPro" id="IPR038444">
    <property type="entry name" value="DUF465_sf"/>
</dbReference>
<gene>
    <name evidence="1" type="ORF">GCM10010960_15740</name>
</gene>
<dbReference type="EMBL" id="BMFO01000003">
    <property type="protein sequence ID" value="GGF94883.1"/>
    <property type="molecule type" value="Genomic_DNA"/>
</dbReference>
<dbReference type="InterPro" id="IPR007420">
    <property type="entry name" value="DUF465"/>
</dbReference>
<sequence length="69" mass="8156">MLDPFTQRRYTAMLFELRAEHRDLDLAIERLGESKVGDEMSIKRLKKRKLKLKDQIAILENMLIPDLEA</sequence>
<dbReference type="RefSeq" id="WP_229730221.1">
    <property type="nucleotide sequence ID" value="NZ_BMFO01000003.1"/>
</dbReference>
<evidence type="ECO:0000313" key="1">
    <source>
        <dbReference type="EMBL" id="GGF94883.1"/>
    </source>
</evidence>